<accession>A0ABX0MX31</accession>
<evidence type="ECO:0000313" key="2">
    <source>
        <dbReference type="EMBL" id="NHZ67337.1"/>
    </source>
</evidence>
<comment type="caution">
    <text evidence="2">The sequence shown here is derived from an EMBL/GenBank/DDBJ whole genome shotgun (WGS) entry which is preliminary data.</text>
</comment>
<dbReference type="EMBL" id="WHJF01000614">
    <property type="protein sequence ID" value="NHZ67337.1"/>
    <property type="molecule type" value="Genomic_DNA"/>
</dbReference>
<dbReference type="Proteomes" id="UP000610594">
    <property type="component" value="Unassembled WGS sequence"/>
</dbReference>
<dbReference type="InterPro" id="IPR025668">
    <property type="entry name" value="Tnp_DDE_dom"/>
</dbReference>
<sequence length="47" mass="5166">AADRTSCTSFLANCMRLLLHSAAYILHQQLRTQALRHTALSQVLAGL</sequence>
<name>A0ABX0MX31_9BURK</name>
<feature type="non-terminal residue" evidence="2">
    <location>
        <position position="1"/>
    </location>
</feature>
<organism evidence="2 3">
    <name type="scientific">Massilia genomosp. 1</name>
    <dbReference type="NCBI Taxonomy" id="2609280"/>
    <lineage>
        <taxon>Bacteria</taxon>
        <taxon>Pseudomonadati</taxon>
        <taxon>Pseudomonadota</taxon>
        <taxon>Betaproteobacteria</taxon>
        <taxon>Burkholderiales</taxon>
        <taxon>Oxalobacteraceae</taxon>
        <taxon>Telluria group</taxon>
        <taxon>Massilia</taxon>
    </lineage>
</organism>
<dbReference type="Pfam" id="PF13701">
    <property type="entry name" value="DDE_Tnp_1_4"/>
    <property type="match status" value="1"/>
</dbReference>
<evidence type="ECO:0000259" key="1">
    <source>
        <dbReference type="Pfam" id="PF13701"/>
    </source>
</evidence>
<evidence type="ECO:0000313" key="3">
    <source>
        <dbReference type="Proteomes" id="UP000610594"/>
    </source>
</evidence>
<reference evidence="2 3" key="1">
    <citation type="submission" date="2019-10" db="EMBL/GenBank/DDBJ databases">
        <title>Taxonomy of Antarctic Massilia spp.: description of Massilia rubra sp. nov., Massilia aquatica sp. nov., Massilia mucilaginosa sp. nov., Massilia frigida sp. nov. isolated from streams, lakes and regoliths.</title>
        <authorList>
            <person name="Holochova P."/>
            <person name="Sedlacek I."/>
            <person name="Kralova S."/>
            <person name="Maslanova I."/>
            <person name="Busse H.-J."/>
            <person name="Stankova E."/>
            <person name="Vrbovska V."/>
            <person name="Kovarovic V."/>
            <person name="Bartak M."/>
            <person name="Svec P."/>
            <person name="Pantucek R."/>
        </authorList>
    </citation>
    <scope>NUCLEOTIDE SEQUENCE [LARGE SCALE GENOMIC DNA]</scope>
    <source>
        <strain evidence="2 3">CCM 8694</strain>
    </source>
</reference>
<keyword evidence="3" id="KW-1185">Reference proteome</keyword>
<gene>
    <name evidence="2" type="ORF">F1735_34800</name>
</gene>
<feature type="domain" description="Transposase DDE" evidence="1">
    <location>
        <begin position="2"/>
        <end position="42"/>
    </location>
</feature>
<protein>
    <submittedName>
        <fullName evidence="2">IS1380 family transposase</fullName>
    </submittedName>
</protein>
<proteinExistence type="predicted"/>